<dbReference type="InterPro" id="IPR052516">
    <property type="entry name" value="N-heterocyclic_Hydroxylase"/>
</dbReference>
<dbReference type="EMBL" id="JACLHY010000016">
    <property type="protein sequence ID" value="MBC8769316.1"/>
    <property type="molecule type" value="Genomic_DNA"/>
</dbReference>
<dbReference type="SMART" id="SM01008">
    <property type="entry name" value="Ald_Xan_dh_C"/>
    <property type="match status" value="1"/>
</dbReference>
<dbReference type="SUPFAM" id="SSF56003">
    <property type="entry name" value="Molybdenum cofactor-binding domain"/>
    <property type="match status" value="2"/>
</dbReference>
<proteinExistence type="predicted"/>
<dbReference type="PANTHER" id="PTHR47495">
    <property type="entry name" value="ALDEHYDE DEHYDROGENASE"/>
    <property type="match status" value="1"/>
</dbReference>
<dbReference type="InterPro" id="IPR008274">
    <property type="entry name" value="AldOxase/xan_DH_MoCoBD1"/>
</dbReference>
<gene>
    <name evidence="3" type="ORF">H4O18_15065</name>
</gene>
<evidence type="ECO:0000313" key="3">
    <source>
        <dbReference type="EMBL" id="MBC8769316.1"/>
    </source>
</evidence>
<keyword evidence="1" id="KW-1133">Transmembrane helix</keyword>
<dbReference type="PANTHER" id="PTHR47495:SF3">
    <property type="entry name" value="BLR6219 PROTEIN"/>
    <property type="match status" value="1"/>
</dbReference>
<sequence>MCNMKPNPSNNKLFKVSRRDFVKIGALGSTGLFLGVPLGCKQDKNAFLTGREDAVFAPNVYITILGTGEVQLIAHRSEMGTGIRTSLPLVMADEMEADWTKVKIIQAVGDVKYGDQNTDGSYSVRMFYQPLRVAGATVKLMLMQAAAQEWQVDISECSAVNHEIVHSSGKSLGYGYLAEKAGALPIPEENEITLKDSKDFKFISKETVIYDLEDIVTGKAVYGLDVQIPDLKVAVIKRNPEAGAGIKSFNSDMATAIEGVSKVYKMESTAFPMGYNAPLGGIVVVANNTWTALKALDTVEVVWDKGINASYDSNAFMQQMQRSVQKEGQVKRQQGSATKALKEATKVIESDFLVPHLAHSPMETPCAVARCNADGTCEIWAPVQSPQWVRQAIAEALGIEESEVTINVTLLGSAFGRKSKPDFVVEAALISKEMNTPIKLLWTREDDIQHDFYHSNCAQHIKVGIDKNNKVTSWVHRTAFPSISGTANADAKGPSSDELCMGVLDMPFEIDNISCESLDAKAQIRIGWLRSVHNINHAFAIGSIVDQVAQAREMDPIDNMMDLLGSDRKIDFTALMEGFNNYNVKLEDYPYDTHRLKQVIQLVKEKSGWGKSLPEGKGMGFAAHRSFLTYVACVVEVEVDDNNNIKIPMVHFAIDCGVPVNPDRIRAQFEGGAAFGASLALKSEINVKNGAVIEDNFNNYLVARITDAPINTAVHFVENEEKPTGVGEPPVPPFIPALCNAIFMATGKRITRLPIKL</sequence>
<name>A0ABR7QQ58_9FLAO</name>
<dbReference type="PIRSF" id="PIRSF036389">
    <property type="entry name" value="IOR_B"/>
    <property type="match status" value="1"/>
</dbReference>
<comment type="caution">
    <text evidence="3">The sequence shown here is derived from an EMBL/GenBank/DDBJ whole genome shotgun (WGS) entry which is preliminary data.</text>
</comment>
<reference evidence="3 4" key="1">
    <citation type="submission" date="2020-08" db="EMBL/GenBank/DDBJ databases">
        <title>Arenibacter gaetbuli sp. nov., isolated from a sand dune.</title>
        <authorList>
            <person name="Park S."/>
            <person name="Yoon J.-H."/>
        </authorList>
    </citation>
    <scope>NUCLEOTIDE SEQUENCE [LARGE SCALE GENOMIC DNA]</scope>
    <source>
        <strain evidence="3 4">BSSL-BM3</strain>
    </source>
</reference>
<organism evidence="3 4">
    <name type="scientific">Arenibacter arenosicollis</name>
    <dbReference type="NCBI Taxonomy" id="2762274"/>
    <lineage>
        <taxon>Bacteria</taxon>
        <taxon>Pseudomonadati</taxon>
        <taxon>Bacteroidota</taxon>
        <taxon>Flavobacteriia</taxon>
        <taxon>Flavobacteriales</taxon>
        <taxon>Flavobacteriaceae</taxon>
        <taxon>Arenibacter</taxon>
    </lineage>
</organism>
<dbReference type="Pfam" id="PF20256">
    <property type="entry name" value="MoCoBD_2"/>
    <property type="match status" value="2"/>
</dbReference>
<dbReference type="Gene3D" id="3.90.1170.50">
    <property type="entry name" value="Aldehyde oxidase/xanthine dehydrogenase, a/b hammerhead"/>
    <property type="match status" value="1"/>
</dbReference>
<keyword evidence="1" id="KW-0472">Membrane</keyword>
<dbReference type="InterPro" id="IPR000674">
    <property type="entry name" value="Ald_Oxase/Xan_DH_a/b"/>
</dbReference>
<accession>A0ABR7QQ58</accession>
<evidence type="ECO:0000259" key="2">
    <source>
        <dbReference type="SMART" id="SM01008"/>
    </source>
</evidence>
<feature type="domain" description="Aldehyde oxidase/xanthine dehydrogenase a/b hammerhead" evidence="2">
    <location>
        <begin position="217"/>
        <end position="307"/>
    </location>
</feature>
<dbReference type="Proteomes" id="UP000618952">
    <property type="component" value="Unassembled WGS sequence"/>
</dbReference>
<feature type="transmembrane region" description="Helical" evidence="1">
    <location>
        <begin position="21"/>
        <end position="39"/>
    </location>
</feature>
<dbReference type="InterPro" id="IPR046867">
    <property type="entry name" value="AldOxase/xan_DH_MoCoBD2"/>
</dbReference>
<evidence type="ECO:0000256" key="1">
    <source>
        <dbReference type="SAM" id="Phobius"/>
    </source>
</evidence>
<dbReference type="InterPro" id="IPR012368">
    <property type="entry name" value="OxRdtase_Mopterin-bd_su_IorB"/>
</dbReference>
<protein>
    <submittedName>
        <fullName evidence="3">Xanthine dehydrogenase family protein molybdopterin-binding subunit</fullName>
    </submittedName>
</protein>
<keyword evidence="4" id="KW-1185">Reference proteome</keyword>
<dbReference type="Gene3D" id="3.30.365.10">
    <property type="entry name" value="Aldehyde oxidase/xanthine dehydrogenase, molybdopterin binding domain"/>
    <property type="match status" value="4"/>
</dbReference>
<evidence type="ECO:0000313" key="4">
    <source>
        <dbReference type="Proteomes" id="UP000618952"/>
    </source>
</evidence>
<keyword evidence="1" id="KW-0812">Transmembrane</keyword>
<dbReference type="Pfam" id="PF02738">
    <property type="entry name" value="MoCoBD_1"/>
    <property type="match status" value="1"/>
</dbReference>
<dbReference type="InterPro" id="IPR037165">
    <property type="entry name" value="AldOxase/xan_DH_Mopterin-bd_sf"/>
</dbReference>